<reference evidence="2" key="1">
    <citation type="submission" date="2021-01" db="EMBL/GenBank/DDBJ databases">
        <title>Chromosome-level genome assembly of a human fungal pathogen reveals clustering of transcriptionally co-regulated genes.</title>
        <authorList>
            <person name="Voorhies M."/>
            <person name="Cohen S."/>
            <person name="Shea T.P."/>
            <person name="Petrus S."/>
            <person name="Munoz J.F."/>
            <person name="Poplawski S."/>
            <person name="Goldman W.E."/>
            <person name="Michael T."/>
            <person name="Cuomo C.A."/>
            <person name="Sil A."/>
            <person name="Beyhan S."/>
        </authorList>
    </citation>
    <scope>NUCLEOTIDE SEQUENCE</scope>
    <source>
        <strain evidence="2">H88</strain>
    </source>
</reference>
<evidence type="ECO:0000256" key="1">
    <source>
        <dbReference type="SAM" id="MobiDB-lite"/>
    </source>
</evidence>
<dbReference type="Proteomes" id="UP000663419">
    <property type="component" value="Chromosome 1"/>
</dbReference>
<proteinExistence type="predicted"/>
<organism evidence="2 3">
    <name type="scientific">Ajellomyces capsulatus (strain H88)</name>
    <name type="common">Darling's disease fungus</name>
    <name type="synonym">Histoplasma capsulatum</name>
    <dbReference type="NCBI Taxonomy" id="544711"/>
    <lineage>
        <taxon>Eukaryota</taxon>
        <taxon>Fungi</taxon>
        <taxon>Dikarya</taxon>
        <taxon>Ascomycota</taxon>
        <taxon>Pezizomycotina</taxon>
        <taxon>Eurotiomycetes</taxon>
        <taxon>Eurotiomycetidae</taxon>
        <taxon>Onygenales</taxon>
        <taxon>Ajellomycetaceae</taxon>
        <taxon>Histoplasma</taxon>
    </lineage>
</organism>
<feature type="region of interest" description="Disordered" evidence="1">
    <location>
        <begin position="1"/>
        <end position="34"/>
    </location>
</feature>
<evidence type="ECO:0000313" key="3">
    <source>
        <dbReference type="Proteomes" id="UP000663419"/>
    </source>
</evidence>
<evidence type="ECO:0000313" key="2">
    <source>
        <dbReference type="EMBL" id="QSS49614.1"/>
    </source>
</evidence>
<protein>
    <submittedName>
        <fullName evidence="2">Uncharacterized protein</fullName>
    </submittedName>
</protein>
<sequence length="63" mass="6726">MIHAEPTPTKASTKASKPARTFPSSSNQPIASPIASPERAMCWRIVCREGEGWEGPICTTSAP</sequence>
<dbReference type="EMBL" id="CP069102">
    <property type="protein sequence ID" value="QSS49614.1"/>
    <property type="molecule type" value="Genomic_DNA"/>
</dbReference>
<dbReference type="VEuPathDB" id="FungiDB:I7I53_10016"/>
<name>A0A8A1LB02_AJEC8</name>
<dbReference type="AlphaFoldDB" id="A0A8A1LB02"/>
<accession>A0A8A1LB02</accession>
<gene>
    <name evidence="2" type="ORF">I7I53_10016</name>
</gene>